<name>B8BPS1_ORYSI</name>
<dbReference type="Proteomes" id="UP000007015">
    <property type="component" value="Chromosome 12"/>
</dbReference>
<dbReference type="HOGENOM" id="CLU_1974184_0_0_1"/>
<accession>B8BPS1</accession>
<reference evidence="2 3" key="1">
    <citation type="journal article" date="2005" name="PLoS Biol.">
        <title>The genomes of Oryza sativa: a history of duplications.</title>
        <authorList>
            <person name="Yu J."/>
            <person name="Wang J."/>
            <person name="Lin W."/>
            <person name="Li S."/>
            <person name="Li H."/>
            <person name="Zhou J."/>
            <person name="Ni P."/>
            <person name="Dong W."/>
            <person name="Hu S."/>
            <person name="Zeng C."/>
            <person name="Zhang J."/>
            <person name="Zhang Y."/>
            <person name="Li R."/>
            <person name="Xu Z."/>
            <person name="Li S."/>
            <person name="Li X."/>
            <person name="Zheng H."/>
            <person name="Cong L."/>
            <person name="Lin L."/>
            <person name="Yin J."/>
            <person name="Geng J."/>
            <person name="Li G."/>
            <person name="Shi J."/>
            <person name="Liu J."/>
            <person name="Lv H."/>
            <person name="Li J."/>
            <person name="Wang J."/>
            <person name="Deng Y."/>
            <person name="Ran L."/>
            <person name="Shi X."/>
            <person name="Wang X."/>
            <person name="Wu Q."/>
            <person name="Li C."/>
            <person name="Ren X."/>
            <person name="Wang J."/>
            <person name="Wang X."/>
            <person name="Li D."/>
            <person name="Liu D."/>
            <person name="Zhang X."/>
            <person name="Ji Z."/>
            <person name="Zhao W."/>
            <person name="Sun Y."/>
            <person name="Zhang Z."/>
            <person name="Bao J."/>
            <person name="Han Y."/>
            <person name="Dong L."/>
            <person name="Ji J."/>
            <person name="Chen P."/>
            <person name="Wu S."/>
            <person name="Liu J."/>
            <person name="Xiao Y."/>
            <person name="Bu D."/>
            <person name="Tan J."/>
            <person name="Yang L."/>
            <person name="Ye C."/>
            <person name="Zhang J."/>
            <person name="Xu J."/>
            <person name="Zhou Y."/>
            <person name="Yu Y."/>
            <person name="Zhang B."/>
            <person name="Zhuang S."/>
            <person name="Wei H."/>
            <person name="Liu B."/>
            <person name="Lei M."/>
            <person name="Yu H."/>
            <person name="Li Y."/>
            <person name="Xu H."/>
            <person name="Wei S."/>
            <person name="He X."/>
            <person name="Fang L."/>
            <person name="Zhang Z."/>
            <person name="Zhang Y."/>
            <person name="Huang X."/>
            <person name="Su Z."/>
            <person name="Tong W."/>
            <person name="Li J."/>
            <person name="Tong Z."/>
            <person name="Li S."/>
            <person name="Ye J."/>
            <person name="Wang L."/>
            <person name="Fang L."/>
            <person name="Lei T."/>
            <person name="Chen C."/>
            <person name="Chen H."/>
            <person name="Xu Z."/>
            <person name="Li H."/>
            <person name="Huang H."/>
            <person name="Zhang F."/>
            <person name="Xu H."/>
            <person name="Li N."/>
            <person name="Zhao C."/>
            <person name="Li S."/>
            <person name="Dong L."/>
            <person name="Huang Y."/>
            <person name="Li L."/>
            <person name="Xi Y."/>
            <person name="Qi Q."/>
            <person name="Li W."/>
            <person name="Zhang B."/>
            <person name="Hu W."/>
            <person name="Zhang Y."/>
            <person name="Tian X."/>
            <person name="Jiao Y."/>
            <person name="Liang X."/>
            <person name="Jin J."/>
            <person name="Gao L."/>
            <person name="Zheng W."/>
            <person name="Hao B."/>
            <person name="Liu S."/>
            <person name="Wang W."/>
            <person name="Yuan L."/>
            <person name="Cao M."/>
            <person name="McDermott J."/>
            <person name="Samudrala R."/>
            <person name="Wang J."/>
            <person name="Wong G.K."/>
            <person name="Yang H."/>
        </authorList>
    </citation>
    <scope>NUCLEOTIDE SEQUENCE [LARGE SCALE GENOMIC DNA]</scope>
    <source>
        <strain evidence="3">cv. 93-11</strain>
    </source>
</reference>
<evidence type="ECO:0000313" key="3">
    <source>
        <dbReference type="Proteomes" id="UP000007015"/>
    </source>
</evidence>
<dbReference type="AlphaFoldDB" id="B8BPS1"/>
<proteinExistence type="predicted"/>
<dbReference type="EMBL" id="CM000137">
    <property type="protein sequence ID" value="EEC69319.1"/>
    <property type="molecule type" value="Genomic_DNA"/>
</dbReference>
<sequence>MAVGDVDDTVAPGAAEESPGVRRRRAATLPMEMQSQALLFYLQSPDGEVEQGVWCGVVRLRLASSGGEWRDDCLGKRIPQPDGVLTTLLGRALNNDSNSRNNLAAAGYSESMWAARPSICIEVGRHA</sequence>
<dbReference type="Gramene" id="BGIOSGA036155-TA">
    <property type="protein sequence ID" value="BGIOSGA036155-PA"/>
    <property type="gene ID" value="BGIOSGA036155"/>
</dbReference>
<evidence type="ECO:0000256" key="1">
    <source>
        <dbReference type="SAM" id="MobiDB-lite"/>
    </source>
</evidence>
<protein>
    <submittedName>
        <fullName evidence="2">Uncharacterized protein</fullName>
    </submittedName>
</protein>
<gene>
    <name evidence="2" type="ORF">OsI_38410</name>
</gene>
<evidence type="ECO:0000313" key="2">
    <source>
        <dbReference type="EMBL" id="EEC69319.1"/>
    </source>
</evidence>
<keyword evidence="3" id="KW-1185">Reference proteome</keyword>
<organism evidence="2 3">
    <name type="scientific">Oryza sativa subsp. indica</name>
    <name type="common">Rice</name>
    <dbReference type="NCBI Taxonomy" id="39946"/>
    <lineage>
        <taxon>Eukaryota</taxon>
        <taxon>Viridiplantae</taxon>
        <taxon>Streptophyta</taxon>
        <taxon>Embryophyta</taxon>
        <taxon>Tracheophyta</taxon>
        <taxon>Spermatophyta</taxon>
        <taxon>Magnoliopsida</taxon>
        <taxon>Liliopsida</taxon>
        <taxon>Poales</taxon>
        <taxon>Poaceae</taxon>
        <taxon>BOP clade</taxon>
        <taxon>Oryzoideae</taxon>
        <taxon>Oryzeae</taxon>
        <taxon>Oryzinae</taxon>
        <taxon>Oryza</taxon>
        <taxon>Oryza sativa</taxon>
    </lineage>
</organism>
<feature type="region of interest" description="Disordered" evidence="1">
    <location>
        <begin position="1"/>
        <end position="24"/>
    </location>
</feature>